<dbReference type="Proteomes" id="UP000019478">
    <property type="component" value="Unassembled WGS sequence"/>
</dbReference>
<dbReference type="AlphaFoldDB" id="W9YI28"/>
<proteinExistence type="predicted"/>
<dbReference type="HOGENOM" id="CLU_101049_0_0_1"/>
<sequence>MARLMADVEMFKAVFEHHIALKDAGVAIDGFLDLDSFGLALSYLKRGLTLGYKDQSKLHSTFHLKPNSQRTRWQKLARKGPVMETSLTSLERSTYLAHGLRIITLALEKTWPCIDPECMENGRHTAAKADCKVIQLMVKRGLWFLRRARVSEETFCGGEHRRMIHRGADWPGRGRPWLPELFTRSDGASASRWAHAVGGGM</sequence>
<dbReference type="GeneID" id="19164898"/>
<gene>
    <name evidence="1" type="ORF">A1O3_00758</name>
</gene>
<evidence type="ECO:0000313" key="1">
    <source>
        <dbReference type="EMBL" id="EXJ92208.1"/>
    </source>
</evidence>
<dbReference type="STRING" id="1182542.W9YI28"/>
<keyword evidence="2" id="KW-1185">Reference proteome</keyword>
<accession>W9YI28</accession>
<organism evidence="1 2">
    <name type="scientific">Capronia epimyces CBS 606.96</name>
    <dbReference type="NCBI Taxonomy" id="1182542"/>
    <lineage>
        <taxon>Eukaryota</taxon>
        <taxon>Fungi</taxon>
        <taxon>Dikarya</taxon>
        <taxon>Ascomycota</taxon>
        <taxon>Pezizomycotina</taxon>
        <taxon>Eurotiomycetes</taxon>
        <taxon>Chaetothyriomycetidae</taxon>
        <taxon>Chaetothyriales</taxon>
        <taxon>Herpotrichiellaceae</taxon>
        <taxon>Capronia</taxon>
    </lineage>
</organism>
<protein>
    <submittedName>
        <fullName evidence="1">Uncharacterized protein</fullName>
    </submittedName>
</protein>
<reference evidence="1 2" key="1">
    <citation type="submission" date="2013-03" db="EMBL/GenBank/DDBJ databases">
        <title>The Genome Sequence of Capronia epimyces CBS 606.96.</title>
        <authorList>
            <consortium name="The Broad Institute Genomics Platform"/>
            <person name="Cuomo C."/>
            <person name="de Hoog S."/>
            <person name="Gorbushina A."/>
            <person name="Walker B."/>
            <person name="Young S.K."/>
            <person name="Zeng Q."/>
            <person name="Gargeya S."/>
            <person name="Fitzgerald M."/>
            <person name="Haas B."/>
            <person name="Abouelleil A."/>
            <person name="Allen A.W."/>
            <person name="Alvarado L."/>
            <person name="Arachchi H.M."/>
            <person name="Berlin A.M."/>
            <person name="Chapman S.B."/>
            <person name="Gainer-Dewar J."/>
            <person name="Goldberg J."/>
            <person name="Griggs A."/>
            <person name="Gujja S."/>
            <person name="Hansen M."/>
            <person name="Howarth C."/>
            <person name="Imamovic A."/>
            <person name="Ireland A."/>
            <person name="Larimer J."/>
            <person name="McCowan C."/>
            <person name="Murphy C."/>
            <person name="Pearson M."/>
            <person name="Poon T.W."/>
            <person name="Priest M."/>
            <person name="Roberts A."/>
            <person name="Saif S."/>
            <person name="Shea T."/>
            <person name="Sisk P."/>
            <person name="Sykes S."/>
            <person name="Wortman J."/>
            <person name="Nusbaum C."/>
            <person name="Birren B."/>
        </authorList>
    </citation>
    <scope>NUCLEOTIDE SEQUENCE [LARGE SCALE GENOMIC DNA]</scope>
    <source>
        <strain evidence="1 2">CBS 606.96</strain>
    </source>
</reference>
<evidence type="ECO:0000313" key="2">
    <source>
        <dbReference type="Proteomes" id="UP000019478"/>
    </source>
</evidence>
<dbReference type="EMBL" id="AMGY01000001">
    <property type="protein sequence ID" value="EXJ92208.1"/>
    <property type="molecule type" value="Genomic_DNA"/>
</dbReference>
<comment type="caution">
    <text evidence="1">The sequence shown here is derived from an EMBL/GenBank/DDBJ whole genome shotgun (WGS) entry which is preliminary data.</text>
</comment>
<name>W9YI28_9EURO</name>
<dbReference type="RefSeq" id="XP_007729098.1">
    <property type="nucleotide sequence ID" value="XM_007730908.1"/>
</dbReference>
<dbReference type="OrthoDB" id="4149001at2759"/>